<dbReference type="InterPro" id="IPR036583">
    <property type="entry name" value="23S_rRNA_IVS_sf"/>
</dbReference>
<dbReference type="PANTHER" id="PTHR38471:SF2">
    <property type="entry name" value="FOUR HELIX BUNDLE PROTEIN"/>
    <property type="match status" value="1"/>
</dbReference>
<dbReference type="EMBL" id="FOGG01000032">
    <property type="protein sequence ID" value="SES10396.1"/>
    <property type="molecule type" value="Genomic_DNA"/>
</dbReference>
<sequence>MFIKSNVMYVYSFEKLETWQKARIFRKEIYLLTKKFPKEEIFGLTSQVKRSVSSISDCLAEGSSRITAKDQAHFASMAYASAIETINHLIGAHDLEYISDDDYYAFRLKLEELTNKINALRTAILNRA</sequence>
<protein>
    <submittedName>
        <fullName evidence="1">Four helix bundle protein</fullName>
    </submittedName>
</protein>
<dbReference type="Pfam" id="PF05635">
    <property type="entry name" value="23S_rRNA_IVP"/>
    <property type="match status" value="1"/>
</dbReference>
<keyword evidence="2" id="KW-1185">Reference proteome</keyword>
<accession>A0A1H9ULR4</accession>
<dbReference type="Proteomes" id="UP000199572">
    <property type="component" value="Unassembled WGS sequence"/>
</dbReference>
<name>A0A1H9ULR4_9SPHI</name>
<evidence type="ECO:0000313" key="1">
    <source>
        <dbReference type="EMBL" id="SES10396.1"/>
    </source>
</evidence>
<organism evidence="1 2">
    <name type="scientific">Pedobacter rhizosphaerae</name>
    <dbReference type="NCBI Taxonomy" id="390241"/>
    <lineage>
        <taxon>Bacteria</taxon>
        <taxon>Pseudomonadati</taxon>
        <taxon>Bacteroidota</taxon>
        <taxon>Sphingobacteriia</taxon>
        <taxon>Sphingobacteriales</taxon>
        <taxon>Sphingobacteriaceae</taxon>
        <taxon>Pedobacter</taxon>
    </lineage>
</organism>
<dbReference type="CDD" id="cd16377">
    <property type="entry name" value="23S_rRNA_IVP_like"/>
    <property type="match status" value="1"/>
</dbReference>
<dbReference type="SUPFAM" id="SSF158446">
    <property type="entry name" value="IVS-encoded protein-like"/>
    <property type="match status" value="1"/>
</dbReference>
<dbReference type="InterPro" id="IPR012657">
    <property type="entry name" value="23S_rRNA-intervening_sequence"/>
</dbReference>
<gene>
    <name evidence="1" type="ORF">SAMN04488023_13219</name>
</gene>
<dbReference type="NCBIfam" id="TIGR02436">
    <property type="entry name" value="four helix bundle protein"/>
    <property type="match status" value="1"/>
</dbReference>
<reference evidence="1 2" key="1">
    <citation type="submission" date="2016-10" db="EMBL/GenBank/DDBJ databases">
        <authorList>
            <person name="de Groot N.N."/>
        </authorList>
    </citation>
    <scope>NUCLEOTIDE SEQUENCE [LARGE SCALE GENOMIC DNA]</scope>
    <source>
        <strain evidence="1 2">DSM 18610</strain>
    </source>
</reference>
<dbReference type="PANTHER" id="PTHR38471">
    <property type="entry name" value="FOUR HELIX BUNDLE PROTEIN"/>
    <property type="match status" value="1"/>
</dbReference>
<evidence type="ECO:0000313" key="2">
    <source>
        <dbReference type="Proteomes" id="UP000199572"/>
    </source>
</evidence>
<dbReference type="STRING" id="390241.SAMN04488023_13219"/>
<dbReference type="Gene3D" id="1.20.1440.60">
    <property type="entry name" value="23S rRNA-intervening sequence"/>
    <property type="match status" value="1"/>
</dbReference>
<dbReference type="AlphaFoldDB" id="A0A1H9ULR4"/>
<proteinExistence type="predicted"/>